<dbReference type="STRING" id="525367.HMPREF0556_11169"/>
<reference evidence="1" key="1">
    <citation type="submission" date="2010-06" db="EMBL/GenBank/DDBJ databases">
        <authorList>
            <person name="Muzny D."/>
            <person name="Qin X."/>
            <person name="Buhay C."/>
            <person name="Dugan-Rocha S."/>
            <person name="Ding Y."/>
            <person name="Chen G."/>
            <person name="Hawes A."/>
            <person name="Holder M."/>
            <person name="Jhangiani S."/>
            <person name="Johnson A."/>
            <person name="Khan Z."/>
            <person name="Li Z."/>
            <person name="Liu W."/>
            <person name="Liu X."/>
            <person name="Perez L."/>
            <person name="Shen H."/>
            <person name="Wang Q."/>
            <person name="Watt J."/>
            <person name="Xi L."/>
            <person name="Xin Y."/>
            <person name="Zhou J."/>
            <person name="Deng J."/>
            <person name="Jiang H."/>
            <person name="Liu Y."/>
            <person name="Qu J."/>
            <person name="Song X.-Z."/>
            <person name="Zhang L."/>
            <person name="Villasana D."/>
            <person name="Johnson A."/>
            <person name="Liu J."/>
            <person name="Liyanage D."/>
            <person name="Lorensuhewa L."/>
            <person name="Robinson T."/>
            <person name="Song A."/>
            <person name="Song B.-B."/>
            <person name="Dinh H."/>
            <person name="Thornton R."/>
            <person name="Coyle M."/>
            <person name="Francisco L."/>
            <person name="Jackson L."/>
            <person name="Javaid M."/>
            <person name="Korchina V."/>
            <person name="Kovar C."/>
            <person name="Mata R."/>
            <person name="Mathew T."/>
            <person name="Ngo R."/>
            <person name="Nguyen L."/>
            <person name="Nguyen N."/>
            <person name="Okwuonu G."/>
            <person name="Ongeri F."/>
            <person name="Pham C."/>
            <person name="Simmons D."/>
            <person name="Wilczek-Boney K."/>
            <person name="Hale W."/>
            <person name="Jakkamsetti A."/>
            <person name="Pham P."/>
            <person name="Ruth R."/>
            <person name="San Lucas F."/>
            <person name="Warren J."/>
            <person name="Zhang J."/>
            <person name="Zhao Z."/>
            <person name="Zhou C."/>
            <person name="Zhu D."/>
            <person name="Lee S."/>
            <person name="Bess C."/>
            <person name="Blankenburg K."/>
            <person name="Forbes L."/>
            <person name="Fu Q."/>
            <person name="Gubbala S."/>
            <person name="Hirani K."/>
            <person name="Jayaseelan J.C."/>
            <person name="Lara F."/>
            <person name="Munidasa M."/>
            <person name="Palculict T."/>
            <person name="Patil S."/>
            <person name="Pu L.-L."/>
            <person name="Saada N."/>
            <person name="Tang L."/>
            <person name="Weissenberger G."/>
            <person name="Zhu Y."/>
            <person name="Hemphill L."/>
            <person name="Shang Y."/>
            <person name="Youmans B."/>
            <person name="Ayvaz T."/>
            <person name="Ross M."/>
            <person name="Santibanez J."/>
            <person name="Aqrawi P."/>
            <person name="Gross S."/>
            <person name="Joshi V."/>
            <person name="Fowler G."/>
            <person name="Nazareth L."/>
            <person name="Reid J."/>
            <person name="Worley K."/>
            <person name="Petrosino J."/>
            <person name="Highlander S."/>
            <person name="Gibbs R."/>
        </authorList>
    </citation>
    <scope>NUCLEOTIDE SEQUENCE [LARGE SCALE GENOMIC DNA]</scope>
    <source>
        <strain evidence="1">DSM 20601</strain>
    </source>
</reference>
<organism evidence="1 2">
    <name type="scientific">Listeria grayi DSM 20601</name>
    <dbReference type="NCBI Taxonomy" id="525367"/>
    <lineage>
        <taxon>Bacteria</taxon>
        <taxon>Bacillati</taxon>
        <taxon>Bacillota</taxon>
        <taxon>Bacilli</taxon>
        <taxon>Bacillales</taxon>
        <taxon>Listeriaceae</taxon>
        <taxon>Listeria</taxon>
    </lineage>
</organism>
<dbReference type="EMBL" id="ACCR02000003">
    <property type="protein sequence ID" value="EFI84616.1"/>
    <property type="molecule type" value="Genomic_DNA"/>
</dbReference>
<dbReference type="eggNOG" id="COG1937">
    <property type="taxonomic scope" value="Bacteria"/>
</dbReference>
<dbReference type="Gene3D" id="1.20.58.1000">
    <property type="entry name" value="Metal-sensitive repressor, helix protomer"/>
    <property type="match status" value="1"/>
</dbReference>
<dbReference type="AlphaFoldDB" id="D7UY58"/>
<name>D7UY58_LISGR</name>
<evidence type="ECO:0008006" key="3">
    <source>
        <dbReference type="Google" id="ProtNLM"/>
    </source>
</evidence>
<dbReference type="InterPro" id="IPR038390">
    <property type="entry name" value="Metal_Tscrpt_repr_sf"/>
</dbReference>
<dbReference type="GO" id="GO:0003677">
    <property type="term" value="F:DNA binding"/>
    <property type="evidence" value="ECO:0007669"/>
    <property type="project" value="InterPro"/>
</dbReference>
<dbReference type="Proteomes" id="UP000010119">
    <property type="component" value="Unassembled WGS sequence"/>
</dbReference>
<dbReference type="GO" id="GO:0045892">
    <property type="term" value="P:negative regulation of DNA-templated transcription"/>
    <property type="evidence" value="ECO:0007669"/>
    <property type="project" value="UniProtKB-ARBA"/>
</dbReference>
<protein>
    <recommendedName>
        <fullName evidence="3">Copper-sensing transcriptional repressor CsoR</fullName>
    </recommendedName>
</protein>
<evidence type="ECO:0000313" key="1">
    <source>
        <dbReference type="EMBL" id="EFI84616.1"/>
    </source>
</evidence>
<dbReference type="Pfam" id="PF02583">
    <property type="entry name" value="Trns_repr_metal"/>
    <property type="match status" value="1"/>
</dbReference>
<gene>
    <name evidence="1" type="ORF">HMPREF0556_11169</name>
</gene>
<proteinExistence type="predicted"/>
<dbReference type="HOGENOM" id="CLU_130332_0_0_9"/>
<dbReference type="PANTHER" id="PTHR33677">
    <property type="entry name" value="TRANSCRIPTIONAL REPRESSOR FRMR-RELATED"/>
    <property type="match status" value="1"/>
</dbReference>
<dbReference type="InterPro" id="IPR003735">
    <property type="entry name" value="Metal_Tscrpt_repr"/>
</dbReference>
<dbReference type="PANTHER" id="PTHR33677:SF3">
    <property type="entry name" value="COPPER-SENSING TRANSCRIPTIONAL REPRESSOR RICR"/>
    <property type="match status" value="1"/>
</dbReference>
<comment type="caution">
    <text evidence="1">The sequence shown here is derived from an EMBL/GenBank/DDBJ whole genome shotgun (WGS) entry which is preliminary data.</text>
</comment>
<sequence>MGGYNGKVKEVVSMDKKHPIVPRDEEATKQIQHRLRRIEGQVRGIQQMVADDRYCTDILVQISAANKALKKVGLEVLEHHTEHCMTHTTEEDKGEAMDDLLQAIRQFSKT</sequence>
<accession>D7UY58</accession>
<dbReference type="GO" id="GO:0046872">
    <property type="term" value="F:metal ion binding"/>
    <property type="evidence" value="ECO:0007669"/>
    <property type="project" value="InterPro"/>
</dbReference>
<keyword evidence="2" id="KW-1185">Reference proteome</keyword>
<evidence type="ECO:0000313" key="2">
    <source>
        <dbReference type="Proteomes" id="UP000010119"/>
    </source>
</evidence>